<dbReference type="Proteomes" id="UP000178106">
    <property type="component" value="Unassembled WGS sequence"/>
</dbReference>
<evidence type="ECO:0000313" key="3">
    <source>
        <dbReference type="Proteomes" id="UP000178106"/>
    </source>
</evidence>
<dbReference type="InterPro" id="IPR035985">
    <property type="entry name" value="Ubiquitin-activating_enz"/>
</dbReference>
<sequence>MEIAKPIFKEPTENHTDFIARMSPVKTIDKYKEMLEELFLVRNPKFKFIPDHETEFISFLKERQGSSELSDLGEWVYFPWNGILMHILSDVEHQEMRTARNKNIITKEEQDRLYHSTIAIAGLSVGSHTALTISMMGMAREMRIADPDTISGSNLNRIRYDYTKIEEGKCQVLAESLYQMNPYADIKTFPHGVNDANMSAFLEGAQILFEETDDLEMKIRLRLEARKRAIPVIMGTDNGDGVIVDIERFDKDPEMQLFNGVIGNINIEEFKKFPPQELPKLATKIAGSDVVVPRMLTSLTEVGKSLYSWPQLGDAATLCGVTTAYVAKRILLGEPVREGKIEVNLDAIFDPNYDTKEATTEREGIRINFLKGIGLM</sequence>
<dbReference type="CDD" id="cd01483">
    <property type="entry name" value="E1_enzyme_family"/>
    <property type="match status" value="1"/>
</dbReference>
<accession>A0A1G2DS80</accession>
<feature type="domain" description="THIF-type NAD/FAD binding fold" evidence="1">
    <location>
        <begin position="102"/>
        <end position="236"/>
    </location>
</feature>
<comment type="caution">
    <text evidence="2">The sequence shown here is derived from an EMBL/GenBank/DDBJ whole genome shotgun (WGS) entry which is preliminary data.</text>
</comment>
<organism evidence="2 3">
    <name type="scientific">Candidatus Lloydbacteria bacterium RIFOXYC12_FULL_46_25</name>
    <dbReference type="NCBI Taxonomy" id="1798670"/>
    <lineage>
        <taxon>Bacteria</taxon>
        <taxon>Candidatus Lloydiibacteriota</taxon>
    </lineage>
</organism>
<reference evidence="2 3" key="1">
    <citation type="journal article" date="2016" name="Nat. Commun.">
        <title>Thousands of microbial genomes shed light on interconnected biogeochemical processes in an aquifer system.</title>
        <authorList>
            <person name="Anantharaman K."/>
            <person name="Brown C.T."/>
            <person name="Hug L.A."/>
            <person name="Sharon I."/>
            <person name="Castelle C.J."/>
            <person name="Probst A.J."/>
            <person name="Thomas B.C."/>
            <person name="Singh A."/>
            <person name="Wilkins M.J."/>
            <person name="Karaoz U."/>
            <person name="Brodie E.L."/>
            <person name="Williams K.H."/>
            <person name="Hubbard S.S."/>
            <person name="Banfield J.F."/>
        </authorList>
    </citation>
    <scope>NUCLEOTIDE SEQUENCE [LARGE SCALE GENOMIC DNA]</scope>
</reference>
<dbReference type="PANTHER" id="PTHR43267">
    <property type="entry name" value="TRNA THREONYLCARBAMOYLADENOSINE DEHYDRATASE"/>
    <property type="match status" value="1"/>
</dbReference>
<gene>
    <name evidence="2" type="ORF">A2494_03630</name>
</gene>
<dbReference type="InterPro" id="IPR000594">
    <property type="entry name" value="ThiF_NAD_FAD-bd"/>
</dbReference>
<proteinExistence type="predicted"/>
<dbReference type="AlphaFoldDB" id="A0A1G2DS80"/>
<dbReference type="GO" id="GO:0061504">
    <property type="term" value="P:cyclic threonylcarbamoyladenosine biosynthetic process"/>
    <property type="evidence" value="ECO:0007669"/>
    <property type="project" value="TreeGrafter"/>
</dbReference>
<dbReference type="InterPro" id="IPR045886">
    <property type="entry name" value="ThiF/MoeB/HesA"/>
</dbReference>
<dbReference type="PANTHER" id="PTHR43267:SF1">
    <property type="entry name" value="TRNA THREONYLCARBAMOYLADENOSINE DEHYDRATASE"/>
    <property type="match status" value="1"/>
</dbReference>
<dbReference type="Pfam" id="PF00899">
    <property type="entry name" value="ThiF"/>
    <property type="match status" value="1"/>
</dbReference>
<evidence type="ECO:0000313" key="2">
    <source>
        <dbReference type="EMBL" id="OGZ16447.1"/>
    </source>
</evidence>
<dbReference type="GO" id="GO:0061503">
    <property type="term" value="F:tRNA threonylcarbamoyladenosine dehydratase"/>
    <property type="evidence" value="ECO:0007669"/>
    <property type="project" value="TreeGrafter"/>
</dbReference>
<dbReference type="Gene3D" id="3.40.50.720">
    <property type="entry name" value="NAD(P)-binding Rossmann-like Domain"/>
    <property type="match status" value="1"/>
</dbReference>
<dbReference type="GO" id="GO:0008641">
    <property type="term" value="F:ubiquitin-like modifier activating enzyme activity"/>
    <property type="evidence" value="ECO:0007669"/>
    <property type="project" value="InterPro"/>
</dbReference>
<dbReference type="EMBL" id="MHLU01000174">
    <property type="protein sequence ID" value="OGZ16447.1"/>
    <property type="molecule type" value="Genomic_DNA"/>
</dbReference>
<evidence type="ECO:0000259" key="1">
    <source>
        <dbReference type="Pfam" id="PF00899"/>
    </source>
</evidence>
<protein>
    <recommendedName>
        <fullName evidence="1">THIF-type NAD/FAD binding fold domain-containing protein</fullName>
    </recommendedName>
</protein>
<name>A0A1G2DS80_9BACT</name>
<dbReference type="SUPFAM" id="SSF69572">
    <property type="entry name" value="Activating enzymes of the ubiquitin-like proteins"/>
    <property type="match status" value="1"/>
</dbReference>